<accession>A0A1I6JDK3</accession>
<sequence>MPRGSALRYDDMLATLLRQPLDTRAARVTAWRQAVDMLAQGRGGTLTDHAFDMLRHLRGDVPAEVRREAAGSIVGRSVPASLVRLFAEEPPAIAAPALAGARLAPEEWVALLPDLGPTARGFVRNRRDLAPSVVQALEAFGAHDLALDGPVSLPAEAPAEIPVAPPAEPPVAPAADPVPDPTPGPAQISEVLGRIEAFRARRSEPPPAPTVPDSFRFETDGMGEIVWTDAPFRGGLIGETIARAAGRDGVGVDGHAAGAFRRRAPFRDARLALEEGAPFGGAWRISAVPAFDEASGRFTGYRGVARRPRADESAEPLDGGAFAGFHPDSLRQLVHELRTPINAIIGFAELIERQLLGPAGSNYRERAGEIVGEGQRLLDAVEDLDAAAKMAGRRWTLDEGAVEGAALVTRLADEIGAPARARGVTLTVETAALPPIAADPPAVERMIARLLQSVLAVAAPGETMALTLRAADGGAELSVTRPALLSGRDERTLLDPGYAPDGDWPDAPLLGLGFALRLVRNLASGARGALDIQPDRFRLRLPVRRDSAGAGTGRG</sequence>
<comment type="catalytic activity">
    <reaction evidence="1">
        <text>ATP + protein L-histidine = ADP + protein N-phospho-L-histidine.</text>
        <dbReference type="EC" id="2.7.13.3"/>
    </reaction>
</comment>
<dbReference type="SMART" id="SM00388">
    <property type="entry name" value="HisKA"/>
    <property type="match status" value="1"/>
</dbReference>
<dbReference type="InterPro" id="IPR003661">
    <property type="entry name" value="HisK_dim/P_dom"/>
</dbReference>
<evidence type="ECO:0000259" key="3">
    <source>
        <dbReference type="PROSITE" id="PS50109"/>
    </source>
</evidence>
<dbReference type="PROSITE" id="PS50109">
    <property type="entry name" value="HIS_KIN"/>
    <property type="match status" value="1"/>
</dbReference>
<dbReference type="AlphaFoldDB" id="A0A1I6JDK3"/>
<dbReference type="InterPro" id="IPR005467">
    <property type="entry name" value="His_kinase_dom"/>
</dbReference>
<keyword evidence="5" id="KW-1185">Reference proteome</keyword>
<proteinExistence type="predicted"/>
<evidence type="ECO:0000313" key="5">
    <source>
        <dbReference type="Proteomes" id="UP000198824"/>
    </source>
</evidence>
<dbReference type="Pfam" id="PF00512">
    <property type="entry name" value="HisKA"/>
    <property type="match status" value="1"/>
</dbReference>
<evidence type="ECO:0000256" key="1">
    <source>
        <dbReference type="ARBA" id="ARBA00000085"/>
    </source>
</evidence>
<keyword evidence="4" id="KW-0808">Transferase</keyword>
<dbReference type="Proteomes" id="UP000198824">
    <property type="component" value="Unassembled WGS sequence"/>
</dbReference>
<dbReference type="EMBL" id="FOZG01000001">
    <property type="protein sequence ID" value="SFR76979.1"/>
    <property type="molecule type" value="Genomic_DNA"/>
</dbReference>
<evidence type="ECO:0000256" key="2">
    <source>
        <dbReference type="ARBA" id="ARBA00012438"/>
    </source>
</evidence>
<dbReference type="EC" id="2.7.13.3" evidence="2"/>
<protein>
    <recommendedName>
        <fullName evidence="2">histidine kinase</fullName>
        <ecNumber evidence="2">2.7.13.3</ecNumber>
    </recommendedName>
</protein>
<feature type="domain" description="Histidine kinase" evidence="3">
    <location>
        <begin position="332"/>
        <end position="545"/>
    </location>
</feature>
<gene>
    <name evidence="4" type="ORF">SAMN05192580_0136</name>
</gene>
<dbReference type="CDD" id="cd00082">
    <property type="entry name" value="HisKA"/>
    <property type="match status" value="1"/>
</dbReference>
<dbReference type="InterPro" id="IPR036097">
    <property type="entry name" value="HisK_dim/P_sf"/>
</dbReference>
<dbReference type="Gene3D" id="1.10.287.130">
    <property type="match status" value="1"/>
</dbReference>
<dbReference type="SUPFAM" id="SSF47384">
    <property type="entry name" value="Homodimeric domain of signal transducing histidine kinase"/>
    <property type="match status" value="1"/>
</dbReference>
<dbReference type="GO" id="GO:0000155">
    <property type="term" value="F:phosphorelay sensor kinase activity"/>
    <property type="evidence" value="ECO:0007669"/>
    <property type="project" value="InterPro"/>
</dbReference>
<keyword evidence="4" id="KW-0418">Kinase</keyword>
<dbReference type="STRING" id="1166337.SAMN05192580_0136"/>
<reference evidence="4 5" key="1">
    <citation type="submission" date="2016-10" db="EMBL/GenBank/DDBJ databases">
        <authorList>
            <person name="de Groot N.N."/>
        </authorList>
    </citation>
    <scope>NUCLEOTIDE SEQUENCE [LARGE SCALE GENOMIC DNA]</scope>
    <source>
        <strain evidence="4 5">S5-249</strain>
    </source>
</reference>
<evidence type="ECO:0000313" key="4">
    <source>
        <dbReference type="EMBL" id="SFR76979.1"/>
    </source>
</evidence>
<organism evidence="4 5">
    <name type="scientific">Sphingomonas jatrophae</name>
    <dbReference type="NCBI Taxonomy" id="1166337"/>
    <lineage>
        <taxon>Bacteria</taxon>
        <taxon>Pseudomonadati</taxon>
        <taxon>Pseudomonadota</taxon>
        <taxon>Alphaproteobacteria</taxon>
        <taxon>Sphingomonadales</taxon>
        <taxon>Sphingomonadaceae</taxon>
        <taxon>Sphingomonas</taxon>
    </lineage>
</organism>
<name>A0A1I6JDK3_9SPHN</name>